<gene>
    <name evidence="1" type="ORF">KI688_006657</name>
</gene>
<proteinExistence type="predicted"/>
<reference evidence="1" key="1">
    <citation type="submission" date="2021-06" db="EMBL/GenBank/DDBJ databases">
        <title>Genome Sequence of Mortierella hyaline Strain SCG-10, a Cold-Adapted, Nitrate-Reducing Fungus Isolated from Soil in Minnesota, USA.</title>
        <authorList>
            <person name="Aldossari N."/>
        </authorList>
    </citation>
    <scope>NUCLEOTIDE SEQUENCE</scope>
    <source>
        <strain evidence="1">SCG-10</strain>
    </source>
</reference>
<comment type="caution">
    <text evidence="1">The sequence shown here is derived from an EMBL/GenBank/DDBJ whole genome shotgun (WGS) entry which is preliminary data.</text>
</comment>
<keyword evidence="2" id="KW-1185">Reference proteome</keyword>
<evidence type="ECO:0000313" key="1">
    <source>
        <dbReference type="EMBL" id="KAG9061940.1"/>
    </source>
</evidence>
<name>A0A9P7XIJ0_9FUNG</name>
<sequence>MSPTRLLVNGVTALGRHIEDLETEESRLLSIFQVPGTSGTYAFNATLMMQKERDMLTSIRLKICYTAIEHSKLNILLRQFDDYLGTTLNQGVWNTMLKRQVQLGFEENAYVYNCYASEAEKRLNLDNTRLVLSLITKFLEHDPYEYLL</sequence>
<dbReference type="Proteomes" id="UP000707451">
    <property type="component" value="Unassembled WGS sequence"/>
</dbReference>
<dbReference type="AlphaFoldDB" id="A0A9P7XIJ0"/>
<evidence type="ECO:0000313" key="2">
    <source>
        <dbReference type="Proteomes" id="UP000707451"/>
    </source>
</evidence>
<accession>A0A9P7XIJ0</accession>
<organism evidence="1 2">
    <name type="scientific">Linnemannia hyalina</name>
    <dbReference type="NCBI Taxonomy" id="64524"/>
    <lineage>
        <taxon>Eukaryota</taxon>
        <taxon>Fungi</taxon>
        <taxon>Fungi incertae sedis</taxon>
        <taxon>Mucoromycota</taxon>
        <taxon>Mortierellomycotina</taxon>
        <taxon>Mortierellomycetes</taxon>
        <taxon>Mortierellales</taxon>
        <taxon>Mortierellaceae</taxon>
        <taxon>Linnemannia</taxon>
    </lineage>
</organism>
<protein>
    <submittedName>
        <fullName evidence="1">Uncharacterized protein</fullName>
    </submittedName>
</protein>
<dbReference type="EMBL" id="JAHRHY010000021">
    <property type="protein sequence ID" value="KAG9061940.1"/>
    <property type="molecule type" value="Genomic_DNA"/>
</dbReference>
<dbReference type="OrthoDB" id="2354778at2759"/>